<dbReference type="GO" id="GO:0048188">
    <property type="term" value="C:Set1C/COMPASS complex"/>
    <property type="evidence" value="ECO:0007669"/>
    <property type="project" value="InterPro"/>
</dbReference>
<evidence type="ECO:0000313" key="7">
    <source>
        <dbReference type="EMBL" id="KOO27272.1"/>
    </source>
</evidence>
<dbReference type="InterPro" id="IPR015943">
    <property type="entry name" value="WD40/YVTN_repeat-like_dom_sf"/>
</dbReference>
<proteinExistence type="predicted"/>
<feature type="compositionally biased region" description="Low complexity" evidence="6">
    <location>
        <begin position="439"/>
        <end position="449"/>
    </location>
</feature>
<name>A0A0M0JLQ6_9EUKA</name>
<feature type="region of interest" description="Disordered" evidence="6">
    <location>
        <begin position="434"/>
        <end position="453"/>
    </location>
</feature>
<comment type="caution">
    <text evidence="7">The sequence shown here is derived from an EMBL/GenBank/DDBJ whole genome shotgun (WGS) entry which is preliminary data.</text>
</comment>
<dbReference type="PANTHER" id="PTHR44040">
    <property type="entry name" value="RETINOBLASTOMA-BINDING PROTEIN 5"/>
    <property type="match status" value="1"/>
</dbReference>
<evidence type="ECO:0000256" key="2">
    <source>
        <dbReference type="ARBA" id="ARBA00022574"/>
    </source>
</evidence>
<dbReference type="SUPFAM" id="SSF52833">
    <property type="entry name" value="Thioredoxin-like"/>
    <property type="match status" value="1"/>
</dbReference>
<dbReference type="InterPro" id="IPR001680">
    <property type="entry name" value="WD40_rpt"/>
</dbReference>
<accession>A0A0M0JLQ6</accession>
<dbReference type="PROSITE" id="PS50082">
    <property type="entry name" value="WD_REPEATS_2"/>
    <property type="match status" value="1"/>
</dbReference>
<dbReference type="Gene3D" id="2.130.10.10">
    <property type="entry name" value="YVTN repeat-like/Quinoprotein amine dehydrogenase"/>
    <property type="match status" value="2"/>
</dbReference>
<dbReference type="SMART" id="SM00320">
    <property type="entry name" value="WD40"/>
    <property type="match status" value="4"/>
</dbReference>
<dbReference type="PANTHER" id="PTHR44040:SF1">
    <property type="entry name" value="RETINOBLASTOMA-BINDING PROTEIN 5"/>
    <property type="match status" value="1"/>
</dbReference>
<sequence length="655" mass="70217">MNLALLDSELFELPEMIEDRLQVSPDEVVVCTFNGRGNLLAGGCLKGTVVVWDFDTHGVARTLLGHAGRVTGVHWTRSSRKLLSGSADGKLIVWDVLNSTALQTVDMGGEVLQAALHPRRRAVCLACVGTGAASQAFLVSLLPGAEQRVALLPQTDVAEAPAGQEAAAASGETSAGAEAPKARRDAVAAACFDREGSHALVGTSRGAVHLIRVDSREVVASVQLPGGAAIKSLVLSRNGKSFVANSSDRIIRACSLERMLAGEKAAPRELQDVVNRVQWSHAAFSSESEHIIGTAYVAADHLVYIWDMQGHLVNILGQGDKVKDGALYFASHPTRPILACCARSGAVYIWTKRYSENWSAFAPDFKELEENEEYAEREDEFDIVAQEETKHREDDEDEKIDIVTIDPTELNHVPDADDDDEELLFLPTQPEPEVRLRDGAAGPATGPDADAMDVDGKSGKGLILVILLVTGLDALRVCTSTACKKAGSRDSLETFRVLTACANEALINNDAMLDTVMLQQAFSATKVDSCGCLGNCGKGPNVVSEGGEVFNDVHKPATCVALLQEEGITVPESATKAWVKRMYAMRALRANNPKEALGLLTSALNEAGSLRHQGATLLSHLLELRADVHEQLRDQASAEADRAKAQQMRGLKLPA</sequence>
<dbReference type="Proteomes" id="UP000037460">
    <property type="component" value="Unassembled WGS sequence"/>
</dbReference>
<keyword evidence="4" id="KW-0539">Nucleus</keyword>
<keyword evidence="8" id="KW-1185">Reference proteome</keyword>
<dbReference type="InterPro" id="IPR037850">
    <property type="entry name" value="RBBP5/Swd1"/>
</dbReference>
<evidence type="ECO:0000256" key="6">
    <source>
        <dbReference type="SAM" id="MobiDB-lite"/>
    </source>
</evidence>
<dbReference type="Gene3D" id="3.40.30.10">
    <property type="entry name" value="Glutaredoxin"/>
    <property type="match status" value="1"/>
</dbReference>
<dbReference type="EMBL" id="JWZX01002736">
    <property type="protein sequence ID" value="KOO27272.1"/>
    <property type="molecule type" value="Genomic_DNA"/>
</dbReference>
<dbReference type="AlphaFoldDB" id="A0A0M0JLQ6"/>
<dbReference type="OrthoDB" id="196858at2759"/>
<organism evidence="7 8">
    <name type="scientific">Chrysochromulina tobinii</name>
    <dbReference type="NCBI Taxonomy" id="1460289"/>
    <lineage>
        <taxon>Eukaryota</taxon>
        <taxon>Haptista</taxon>
        <taxon>Haptophyta</taxon>
        <taxon>Prymnesiophyceae</taxon>
        <taxon>Prymnesiales</taxon>
        <taxon>Chrysochromulinaceae</taxon>
        <taxon>Chrysochromulina</taxon>
    </lineage>
</organism>
<reference evidence="8" key="1">
    <citation type="journal article" date="2015" name="PLoS Genet.">
        <title>Genome Sequence and Transcriptome Analyses of Chrysochromulina tobin: Metabolic Tools for Enhanced Algal Fitness in the Prominent Order Prymnesiales (Haptophyceae).</title>
        <authorList>
            <person name="Hovde B.T."/>
            <person name="Deodato C.R."/>
            <person name="Hunsperger H.M."/>
            <person name="Ryken S.A."/>
            <person name="Yost W."/>
            <person name="Jha R.K."/>
            <person name="Patterson J."/>
            <person name="Monnat R.J. Jr."/>
            <person name="Barlow S.B."/>
            <person name="Starkenburg S.R."/>
            <person name="Cattolico R.A."/>
        </authorList>
    </citation>
    <scope>NUCLEOTIDE SEQUENCE</scope>
    <source>
        <strain evidence="8">CCMP291</strain>
    </source>
</reference>
<dbReference type="CDD" id="cd02980">
    <property type="entry name" value="TRX_Fd_family"/>
    <property type="match status" value="1"/>
</dbReference>
<evidence type="ECO:0000256" key="1">
    <source>
        <dbReference type="ARBA" id="ARBA00004123"/>
    </source>
</evidence>
<dbReference type="PROSITE" id="PS00678">
    <property type="entry name" value="WD_REPEATS_1"/>
    <property type="match status" value="1"/>
</dbReference>
<evidence type="ECO:0000256" key="4">
    <source>
        <dbReference type="ARBA" id="ARBA00023242"/>
    </source>
</evidence>
<comment type="subcellular location">
    <subcellularLocation>
        <location evidence="1">Nucleus</location>
    </subcellularLocation>
</comment>
<gene>
    <name evidence="7" type="ORF">Ctob_002893</name>
</gene>
<dbReference type="Pfam" id="PF00400">
    <property type="entry name" value="WD40"/>
    <property type="match status" value="1"/>
</dbReference>
<protein>
    <submittedName>
        <fullName evidence="7">Retinoblastoma-binding protein 5 isoform 2</fullName>
    </submittedName>
</protein>
<evidence type="ECO:0000256" key="5">
    <source>
        <dbReference type="PROSITE-ProRule" id="PRU00221"/>
    </source>
</evidence>
<dbReference type="InterPro" id="IPR036249">
    <property type="entry name" value="Thioredoxin-like_sf"/>
</dbReference>
<keyword evidence="2 5" id="KW-0853">WD repeat</keyword>
<feature type="repeat" description="WD" evidence="5">
    <location>
        <begin position="63"/>
        <end position="104"/>
    </location>
</feature>
<evidence type="ECO:0000313" key="8">
    <source>
        <dbReference type="Proteomes" id="UP000037460"/>
    </source>
</evidence>
<keyword evidence="3" id="KW-0677">Repeat</keyword>
<dbReference type="SUPFAM" id="SSF50978">
    <property type="entry name" value="WD40 repeat-like"/>
    <property type="match status" value="1"/>
</dbReference>
<dbReference type="InterPro" id="IPR036322">
    <property type="entry name" value="WD40_repeat_dom_sf"/>
</dbReference>
<evidence type="ECO:0000256" key="3">
    <source>
        <dbReference type="ARBA" id="ARBA00022737"/>
    </source>
</evidence>
<dbReference type="PROSITE" id="PS50294">
    <property type="entry name" value="WD_REPEATS_REGION"/>
    <property type="match status" value="1"/>
</dbReference>
<dbReference type="InterPro" id="IPR019775">
    <property type="entry name" value="WD40_repeat_CS"/>
</dbReference>